<dbReference type="InterPro" id="IPR033932">
    <property type="entry name" value="YtcJ-like"/>
</dbReference>
<protein>
    <submittedName>
        <fullName evidence="2">Amidohydrolase</fullName>
        <ecNumber evidence="2">3.5.-.-</ecNumber>
    </submittedName>
</protein>
<dbReference type="PANTHER" id="PTHR22642">
    <property type="entry name" value="IMIDAZOLONEPROPIONASE"/>
    <property type="match status" value="1"/>
</dbReference>
<organism evidence="2 3">
    <name type="scientific">Amycolatopsis samaneae</name>
    <dbReference type="NCBI Taxonomy" id="664691"/>
    <lineage>
        <taxon>Bacteria</taxon>
        <taxon>Bacillati</taxon>
        <taxon>Actinomycetota</taxon>
        <taxon>Actinomycetes</taxon>
        <taxon>Pseudonocardiales</taxon>
        <taxon>Pseudonocardiaceae</taxon>
        <taxon>Amycolatopsis</taxon>
    </lineage>
</organism>
<dbReference type="EMBL" id="JBHUKU010000020">
    <property type="protein sequence ID" value="MFD2463072.1"/>
    <property type="molecule type" value="Genomic_DNA"/>
</dbReference>
<dbReference type="SUPFAM" id="SSF51556">
    <property type="entry name" value="Metallo-dependent hydrolases"/>
    <property type="match status" value="1"/>
</dbReference>
<accession>A0ABW5GQA1</accession>
<dbReference type="CDD" id="cd01300">
    <property type="entry name" value="YtcJ_like"/>
    <property type="match status" value="1"/>
</dbReference>
<comment type="caution">
    <text evidence="2">The sequence shown here is derived from an EMBL/GenBank/DDBJ whole genome shotgun (WGS) entry which is preliminary data.</text>
</comment>
<dbReference type="InterPro" id="IPR032466">
    <property type="entry name" value="Metal_Hydrolase"/>
</dbReference>
<evidence type="ECO:0000259" key="1">
    <source>
        <dbReference type="Pfam" id="PF07969"/>
    </source>
</evidence>
<sequence length="545" mass="57589">MTGDLVLRGGLVRTFEGDRTASAMLVRDGLVHAVGADETVSAVAERGARVIELRGRTVVPGINDAHLHLAWHALSGPEFCVDLAGAGELAAVAAALAGAPDGEWIVGRGWRETTIAEFATGGAAPSRAWLDEVTGDRPALLHHASSHSVWVNSAALRRAGITAATPDPPAGQIVRDEGGEPTGMLVESAQDLVARLVPRPGRAERLDVIAAAMRRLNALGVTSVTDPIVTPELWRDYRDLHAAGRLTVRVNALLHWDWPSPTSSAANLRDALESASFGGDDLLRAGGIKLFADGVPTHCTAWMHRPYPDGTHGDLVTVGADLESRVDELRQLVAAAHRKRVQAQVHVTGDRAADAVVDAIEAAAAADPWPEARHVLIHGTFLSPAVYDRLARHRIGVITSSLMRTHSGPSMVRTVGESQWALAFPARTLLDHGVATADSSDAPVTSPDWRRGVATFTGADGPNPYGPPAPADRLSRMEALRLWTTGPAWMENAERHKGTLSPGRLADLAVLDGDPVTASATDLLNLRSTLTMVGGKVVTESAVNG</sequence>
<dbReference type="SUPFAM" id="SSF51338">
    <property type="entry name" value="Composite domain of metallo-dependent hydrolases"/>
    <property type="match status" value="1"/>
</dbReference>
<evidence type="ECO:0000313" key="2">
    <source>
        <dbReference type="EMBL" id="MFD2463072.1"/>
    </source>
</evidence>
<dbReference type="InterPro" id="IPR013108">
    <property type="entry name" value="Amidohydro_3"/>
</dbReference>
<gene>
    <name evidence="2" type="ORF">ACFSYJ_30990</name>
</gene>
<dbReference type="EC" id="3.5.-.-" evidence="2"/>
<proteinExistence type="predicted"/>
<name>A0ABW5GQA1_9PSEU</name>
<dbReference type="Gene3D" id="3.10.310.70">
    <property type="match status" value="1"/>
</dbReference>
<dbReference type="Proteomes" id="UP001597419">
    <property type="component" value="Unassembled WGS sequence"/>
</dbReference>
<dbReference type="GO" id="GO:0016787">
    <property type="term" value="F:hydrolase activity"/>
    <property type="evidence" value="ECO:0007669"/>
    <property type="project" value="UniProtKB-KW"/>
</dbReference>
<keyword evidence="2" id="KW-0378">Hydrolase</keyword>
<dbReference type="InterPro" id="IPR011059">
    <property type="entry name" value="Metal-dep_hydrolase_composite"/>
</dbReference>
<dbReference type="Pfam" id="PF07969">
    <property type="entry name" value="Amidohydro_3"/>
    <property type="match status" value="1"/>
</dbReference>
<reference evidence="3" key="1">
    <citation type="journal article" date="2019" name="Int. J. Syst. Evol. Microbiol.">
        <title>The Global Catalogue of Microorganisms (GCM) 10K type strain sequencing project: providing services to taxonomists for standard genome sequencing and annotation.</title>
        <authorList>
            <consortium name="The Broad Institute Genomics Platform"/>
            <consortium name="The Broad Institute Genome Sequencing Center for Infectious Disease"/>
            <person name="Wu L."/>
            <person name="Ma J."/>
        </authorList>
    </citation>
    <scope>NUCLEOTIDE SEQUENCE [LARGE SCALE GENOMIC DNA]</scope>
    <source>
        <strain evidence="3">CGMCC 4.7643</strain>
    </source>
</reference>
<dbReference type="Gene3D" id="2.30.40.10">
    <property type="entry name" value="Urease, subunit C, domain 1"/>
    <property type="match status" value="1"/>
</dbReference>
<dbReference type="Gene3D" id="3.20.20.140">
    <property type="entry name" value="Metal-dependent hydrolases"/>
    <property type="match status" value="1"/>
</dbReference>
<keyword evidence="3" id="KW-1185">Reference proteome</keyword>
<dbReference type="PANTHER" id="PTHR22642:SF2">
    <property type="entry name" value="PROTEIN LONG AFTER FAR-RED 3"/>
    <property type="match status" value="1"/>
</dbReference>
<feature type="domain" description="Amidohydrolase 3" evidence="1">
    <location>
        <begin position="49"/>
        <end position="538"/>
    </location>
</feature>
<dbReference type="RefSeq" id="WP_345392501.1">
    <property type="nucleotide sequence ID" value="NZ_BAABHG010000005.1"/>
</dbReference>
<evidence type="ECO:0000313" key="3">
    <source>
        <dbReference type="Proteomes" id="UP001597419"/>
    </source>
</evidence>